<dbReference type="InterPro" id="IPR050156">
    <property type="entry name" value="TC-AMP_synthase_SUA5"/>
</dbReference>
<protein>
    <recommendedName>
        <fullName evidence="4 13">Threonylcarbamoyl-AMP synthase</fullName>
        <shortName evidence="13">TC-AMP synthase</shortName>
        <ecNumber evidence="3 13">2.7.7.87</ecNumber>
    </recommendedName>
    <alternativeName>
        <fullName evidence="11 13">L-threonylcarbamoyladenylate synthase</fullName>
    </alternativeName>
</protein>
<dbReference type="RefSeq" id="WP_347438293.1">
    <property type="nucleotide sequence ID" value="NZ_CP089291.1"/>
</dbReference>
<accession>A0ABY4CMM7</accession>
<dbReference type="SUPFAM" id="SSF55821">
    <property type="entry name" value="YrdC/RibB"/>
    <property type="match status" value="1"/>
</dbReference>
<keyword evidence="10 13" id="KW-0067">ATP-binding</keyword>
<dbReference type="InterPro" id="IPR038385">
    <property type="entry name" value="Sua5/YwlC_C"/>
</dbReference>
<name>A0ABY4CMM7_9BACL</name>
<proteinExistence type="inferred from homology"/>
<dbReference type="EC" id="2.7.7.87" evidence="3 13"/>
<comment type="catalytic activity">
    <reaction evidence="12 13">
        <text>L-threonine + hydrogencarbonate + ATP = L-threonylcarbamoyladenylate + diphosphate + H2O</text>
        <dbReference type="Rhea" id="RHEA:36407"/>
        <dbReference type="ChEBI" id="CHEBI:15377"/>
        <dbReference type="ChEBI" id="CHEBI:17544"/>
        <dbReference type="ChEBI" id="CHEBI:30616"/>
        <dbReference type="ChEBI" id="CHEBI:33019"/>
        <dbReference type="ChEBI" id="CHEBI:57926"/>
        <dbReference type="ChEBI" id="CHEBI:73682"/>
        <dbReference type="EC" id="2.7.7.87"/>
    </reaction>
</comment>
<gene>
    <name evidence="15" type="ORF">LSG31_04940</name>
</gene>
<organism evidence="15 16">
    <name type="scientific">Fodinisporobacter ferrooxydans</name>
    <dbReference type="NCBI Taxonomy" id="2901836"/>
    <lineage>
        <taxon>Bacteria</taxon>
        <taxon>Bacillati</taxon>
        <taxon>Bacillota</taxon>
        <taxon>Bacilli</taxon>
        <taxon>Bacillales</taxon>
        <taxon>Alicyclobacillaceae</taxon>
        <taxon>Fodinisporobacter</taxon>
    </lineage>
</organism>
<reference evidence="15" key="1">
    <citation type="submission" date="2021-12" db="EMBL/GenBank/DDBJ databases">
        <title>Alicyclobacillaceae gen. nov., sp. nov., isolated from chalcocite enrichment system.</title>
        <authorList>
            <person name="Jiang Z."/>
        </authorList>
    </citation>
    <scope>NUCLEOTIDE SEQUENCE</scope>
    <source>
        <strain evidence="15">MYW30-H2</strain>
    </source>
</reference>
<dbReference type="InterPro" id="IPR005145">
    <property type="entry name" value="Sua5_C"/>
</dbReference>
<dbReference type="NCBIfam" id="TIGR00057">
    <property type="entry name" value="L-threonylcarbamoyladenylate synthase"/>
    <property type="match status" value="1"/>
</dbReference>
<dbReference type="PANTHER" id="PTHR17490:SF16">
    <property type="entry name" value="THREONYLCARBAMOYL-AMP SYNTHASE"/>
    <property type="match status" value="1"/>
</dbReference>
<evidence type="ECO:0000256" key="6">
    <source>
        <dbReference type="ARBA" id="ARBA00022679"/>
    </source>
</evidence>
<comment type="function">
    <text evidence="13">Required for the formation of a threonylcarbamoyl group on adenosine at position 37 (t(6)A37) in tRNAs that read codons beginning with adenine.</text>
</comment>
<dbReference type="PANTHER" id="PTHR17490">
    <property type="entry name" value="SUA5"/>
    <property type="match status" value="1"/>
</dbReference>
<keyword evidence="6 13" id="KW-0808">Transferase</keyword>
<evidence type="ECO:0000256" key="2">
    <source>
        <dbReference type="ARBA" id="ARBA00007663"/>
    </source>
</evidence>
<evidence type="ECO:0000256" key="7">
    <source>
        <dbReference type="ARBA" id="ARBA00022694"/>
    </source>
</evidence>
<dbReference type="Pfam" id="PF01300">
    <property type="entry name" value="Sua5_yciO_yrdC"/>
    <property type="match status" value="1"/>
</dbReference>
<dbReference type="InterPro" id="IPR017945">
    <property type="entry name" value="DHBP_synth_RibB-like_a/b_dom"/>
</dbReference>
<dbReference type="PROSITE" id="PS51163">
    <property type="entry name" value="YRDC"/>
    <property type="match status" value="1"/>
</dbReference>
<dbReference type="PIRSF" id="PIRSF004930">
    <property type="entry name" value="Tln_factor_SUA5"/>
    <property type="match status" value="1"/>
</dbReference>
<keyword evidence="8 13" id="KW-0548">Nucleotidyltransferase</keyword>
<keyword evidence="16" id="KW-1185">Reference proteome</keyword>
<sequence length="360" mass="39581">MNKSRETTVVMDARKDDSGYETAVKLLQAGEVVAFPTETVYGLGADATNDEAVRKIFEAKGRPADNPLIVHIADFQQLDAIVSEIPDVARICMEKFWPGPLTLILPKGPTLSKYVTANLPSVGIRMPNHPVAMRLIRQTGLPIAAPSANRSGRPSPTCAQHVWEDLKDRIPLILDGGETAVGLESTVLDCTVSPPIILRPGEITQEMLQQVIGDVSMDAGLLEEHHAPKSPGMKYTHYAPQGDMTVLEGDPKRIRTSIRELCQQMLLEQPNQRVGVLLTTNQTGDEAFCEQLDQMGVEWIIRPQGNADIQETGQHLYQWLREFDEKNVAKILAEGVPVQGFGAAVMNRMRKAAGHSIIRV</sequence>
<comment type="subcellular location">
    <subcellularLocation>
        <location evidence="1 13">Cytoplasm</location>
    </subcellularLocation>
</comment>
<evidence type="ECO:0000256" key="11">
    <source>
        <dbReference type="ARBA" id="ARBA00029774"/>
    </source>
</evidence>
<evidence type="ECO:0000259" key="14">
    <source>
        <dbReference type="PROSITE" id="PS51163"/>
    </source>
</evidence>
<dbReference type="InterPro" id="IPR010923">
    <property type="entry name" value="T(6)A37_SUA5"/>
</dbReference>
<dbReference type="InterPro" id="IPR006070">
    <property type="entry name" value="Sua5-like_dom"/>
</dbReference>
<dbReference type="EMBL" id="CP089291">
    <property type="protein sequence ID" value="UOF91599.1"/>
    <property type="molecule type" value="Genomic_DNA"/>
</dbReference>
<evidence type="ECO:0000313" key="15">
    <source>
        <dbReference type="EMBL" id="UOF91599.1"/>
    </source>
</evidence>
<evidence type="ECO:0000256" key="4">
    <source>
        <dbReference type="ARBA" id="ARBA00015492"/>
    </source>
</evidence>
<dbReference type="Pfam" id="PF03481">
    <property type="entry name" value="Sua5_C"/>
    <property type="match status" value="1"/>
</dbReference>
<evidence type="ECO:0000313" key="16">
    <source>
        <dbReference type="Proteomes" id="UP000830167"/>
    </source>
</evidence>
<evidence type="ECO:0000256" key="12">
    <source>
        <dbReference type="ARBA" id="ARBA00048366"/>
    </source>
</evidence>
<keyword evidence="7 13" id="KW-0819">tRNA processing</keyword>
<dbReference type="Gene3D" id="3.40.50.11030">
    <property type="entry name" value="Threonylcarbamoyl-AMP synthase, C-terminal domain"/>
    <property type="match status" value="1"/>
</dbReference>
<keyword evidence="5 13" id="KW-0963">Cytoplasm</keyword>
<evidence type="ECO:0000256" key="13">
    <source>
        <dbReference type="PIRNR" id="PIRNR004930"/>
    </source>
</evidence>
<dbReference type="Proteomes" id="UP000830167">
    <property type="component" value="Chromosome"/>
</dbReference>
<evidence type="ECO:0000256" key="3">
    <source>
        <dbReference type="ARBA" id="ARBA00012584"/>
    </source>
</evidence>
<keyword evidence="9 13" id="KW-0547">Nucleotide-binding</keyword>
<evidence type="ECO:0000256" key="10">
    <source>
        <dbReference type="ARBA" id="ARBA00022840"/>
    </source>
</evidence>
<evidence type="ECO:0000256" key="5">
    <source>
        <dbReference type="ARBA" id="ARBA00022490"/>
    </source>
</evidence>
<feature type="domain" description="YrdC-like" evidence="14">
    <location>
        <begin position="17"/>
        <end position="203"/>
    </location>
</feature>
<dbReference type="Gene3D" id="3.90.870.10">
    <property type="entry name" value="DHBP synthase"/>
    <property type="match status" value="1"/>
</dbReference>
<evidence type="ECO:0000256" key="8">
    <source>
        <dbReference type="ARBA" id="ARBA00022695"/>
    </source>
</evidence>
<evidence type="ECO:0000256" key="1">
    <source>
        <dbReference type="ARBA" id="ARBA00004496"/>
    </source>
</evidence>
<comment type="similarity">
    <text evidence="2 13">Belongs to the SUA5 family.</text>
</comment>
<evidence type="ECO:0000256" key="9">
    <source>
        <dbReference type="ARBA" id="ARBA00022741"/>
    </source>
</evidence>